<dbReference type="InterPro" id="IPR023753">
    <property type="entry name" value="FAD/NAD-binding_dom"/>
</dbReference>
<keyword evidence="5" id="KW-1185">Reference proteome</keyword>
<evidence type="ECO:0000313" key="5">
    <source>
        <dbReference type="Proteomes" id="UP000449678"/>
    </source>
</evidence>
<dbReference type="PRINTS" id="PR00469">
    <property type="entry name" value="PNDRDTASEII"/>
</dbReference>
<gene>
    <name evidence="4" type="ORF">GTP38_22630</name>
</gene>
<dbReference type="InterPro" id="IPR050097">
    <property type="entry name" value="Ferredoxin-NADP_redctase_2"/>
</dbReference>
<proteinExistence type="predicted"/>
<evidence type="ECO:0000256" key="2">
    <source>
        <dbReference type="ARBA" id="ARBA00023002"/>
    </source>
</evidence>
<evidence type="ECO:0000259" key="3">
    <source>
        <dbReference type="Pfam" id="PF07992"/>
    </source>
</evidence>
<dbReference type="PRINTS" id="PR00368">
    <property type="entry name" value="FADPNR"/>
</dbReference>
<dbReference type="SUPFAM" id="SSF51905">
    <property type="entry name" value="FAD/NAD(P)-binding domain"/>
    <property type="match status" value="1"/>
</dbReference>
<name>A0ABW9VDP3_9BURK</name>
<dbReference type="PANTHER" id="PTHR48105">
    <property type="entry name" value="THIOREDOXIN REDUCTASE 1-RELATED-RELATED"/>
    <property type="match status" value="1"/>
</dbReference>
<dbReference type="InterPro" id="IPR036188">
    <property type="entry name" value="FAD/NAD-bd_sf"/>
</dbReference>
<keyword evidence="1" id="KW-0285">Flavoprotein</keyword>
<dbReference type="Proteomes" id="UP000449678">
    <property type="component" value="Unassembled WGS sequence"/>
</dbReference>
<dbReference type="RefSeq" id="WP_160992473.1">
    <property type="nucleotide sequence ID" value="NZ_WWCO01000023.1"/>
</dbReference>
<comment type="caution">
    <text evidence="4">The sequence shown here is derived from an EMBL/GenBank/DDBJ whole genome shotgun (WGS) entry which is preliminary data.</text>
</comment>
<sequence>MSNAEFDVIVVGGSYAGLSAATQLGRARRRVLVIDAGQRRNRYAQHSHGFLGQDGREGAAIAAEGRTQLMKYPTVRWREGAATQAVPHDGGFRVTLADGSAHHAQRLVLATGMADELPSIPGLAERWGGSVFHCPYCHGYELDQGRIGVLATSALSFHHAMMLPDWGTVTFFLNGVFEPDAEQLAKLEARGVTIERAAVRAVSGKAAVLLEDERVIELDGLFVLSRLHSASALVEVLGCEMEDGPMGRYVRTDMMKATSIPGVYAAGDAARMAGSVAFAVADGAMAGAASHQSLIFGLPA</sequence>
<dbReference type="Pfam" id="PF07992">
    <property type="entry name" value="Pyr_redox_2"/>
    <property type="match status" value="1"/>
</dbReference>
<reference evidence="4 5" key="1">
    <citation type="submission" date="2019-12" db="EMBL/GenBank/DDBJ databases">
        <title>Novel species isolated from a subtropical stream in China.</title>
        <authorList>
            <person name="Lu H."/>
        </authorList>
    </citation>
    <scope>NUCLEOTIDE SEQUENCE [LARGE SCALE GENOMIC DNA]</scope>
    <source>
        <strain evidence="4 5">FT94W</strain>
    </source>
</reference>
<organism evidence="4 5">
    <name type="scientific">Duganella lactea</name>
    <dbReference type="NCBI Taxonomy" id="2692173"/>
    <lineage>
        <taxon>Bacteria</taxon>
        <taxon>Pseudomonadati</taxon>
        <taxon>Pseudomonadota</taxon>
        <taxon>Betaproteobacteria</taxon>
        <taxon>Burkholderiales</taxon>
        <taxon>Oxalobacteraceae</taxon>
        <taxon>Telluria group</taxon>
        <taxon>Duganella</taxon>
    </lineage>
</organism>
<evidence type="ECO:0000256" key="1">
    <source>
        <dbReference type="ARBA" id="ARBA00022630"/>
    </source>
</evidence>
<feature type="domain" description="FAD/NAD(P)-binding" evidence="3">
    <location>
        <begin position="6"/>
        <end position="282"/>
    </location>
</feature>
<accession>A0ABW9VDP3</accession>
<dbReference type="Gene3D" id="3.50.50.60">
    <property type="entry name" value="FAD/NAD(P)-binding domain"/>
    <property type="match status" value="2"/>
</dbReference>
<dbReference type="EMBL" id="WWCO01000023">
    <property type="protein sequence ID" value="MYM37126.1"/>
    <property type="molecule type" value="Genomic_DNA"/>
</dbReference>
<keyword evidence="2" id="KW-0560">Oxidoreductase</keyword>
<protein>
    <submittedName>
        <fullName evidence="4">FAD-dependent oxidoreductase</fullName>
    </submittedName>
</protein>
<evidence type="ECO:0000313" key="4">
    <source>
        <dbReference type="EMBL" id="MYM37126.1"/>
    </source>
</evidence>